<name>G0UW69_TRYCI</name>
<dbReference type="Gene3D" id="3.40.50.1110">
    <property type="entry name" value="SGNH hydrolase"/>
    <property type="match status" value="1"/>
</dbReference>
<dbReference type="InterPro" id="IPR001087">
    <property type="entry name" value="GDSL"/>
</dbReference>
<dbReference type="InterPro" id="IPR008139">
    <property type="entry name" value="SaposinB_dom"/>
</dbReference>
<dbReference type="InterPro" id="IPR039676">
    <property type="entry name" value="AOAH"/>
</dbReference>
<evidence type="ECO:0000256" key="2">
    <source>
        <dbReference type="SAM" id="MobiDB-lite"/>
    </source>
</evidence>
<protein>
    <submittedName>
        <fullName evidence="4">Putative GPI inositol deacylase</fullName>
    </submittedName>
</protein>
<dbReference type="Pfam" id="PF20825">
    <property type="entry name" value="Saposin"/>
    <property type="match status" value="1"/>
</dbReference>
<dbReference type="AlphaFoldDB" id="G0UW69"/>
<gene>
    <name evidence="4" type="ORF">TCIL3000_10_3980</name>
</gene>
<dbReference type="Pfam" id="PF00657">
    <property type="entry name" value="Lipase_GDSL"/>
    <property type="match status" value="1"/>
</dbReference>
<dbReference type="InterPro" id="IPR036514">
    <property type="entry name" value="SGNH_hydro_sf"/>
</dbReference>
<dbReference type="VEuPathDB" id="TriTrypDB:TcIL3000_10_3980"/>
<feature type="domain" description="Saposin B-type" evidence="3">
    <location>
        <begin position="59"/>
        <end position="138"/>
    </location>
</feature>
<dbReference type="EMBL" id="HE575323">
    <property type="protein sequence ID" value="CCC93635.1"/>
    <property type="molecule type" value="Genomic_DNA"/>
</dbReference>
<proteinExistence type="predicted"/>
<dbReference type="GO" id="GO:0050528">
    <property type="term" value="F:acyloxyacyl hydrolase activity"/>
    <property type="evidence" value="ECO:0007669"/>
    <property type="project" value="InterPro"/>
</dbReference>
<dbReference type="SUPFAM" id="SSF47862">
    <property type="entry name" value="Saposin"/>
    <property type="match status" value="1"/>
</dbReference>
<dbReference type="SMART" id="SM00741">
    <property type="entry name" value="SapB"/>
    <property type="match status" value="1"/>
</dbReference>
<evidence type="ECO:0000313" key="4">
    <source>
        <dbReference type="EMBL" id="CCC93635.1"/>
    </source>
</evidence>
<organism evidence="4">
    <name type="scientific">Trypanosoma congolense (strain IL3000)</name>
    <dbReference type="NCBI Taxonomy" id="1068625"/>
    <lineage>
        <taxon>Eukaryota</taxon>
        <taxon>Discoba</taxon>
        <taxon>Euglenozoa</taxon>
        <taxon>Kinetoplastea</taxon>
        <taxon>Metakinetoplastina</taxon>
        <taxon>Trypanosomatida</taxon>
        <taxon>Trypanosomatidae</taxon>
        <taxon>Trypanosoma</taxon>
        <taxon>Nannomonas</taxon>
    </lineage>
</organism>
<dbReference type="PANTHER" id="PTHR15010:SF0">
    <property type="entry name" value="ACYLOXYACYL HYDROLASE"/>
    <property type="match status" value="1"/>
</dbReference>
<accession>G0UW69</accession>
<keyword evidence="1" id="KW-1015">Disulfide bond</keyword>
<evidence type="ECO:0000259" key="3">
    <source>
        <dbReference type="PROSITE" id="PS50015"/>
    </source>
</evidence>
<dbReference type="InterPro" id="IPR011001">
    <property type="entry name" value="Saposin-like"/>
</dbReference>
<dbReference type="PANTHER" id="PTHR15010">
    <property type="entry name" value="ACYLOXYACYL HYDROLASE"/>
    <property type="match status" value="1"/>
</dbReference>
<dbReference type="SUPFAM" id="SSF52266">
    <property type="entry name" value="SGNH hydrolase"/>
    <property type="match status" value="1"/>
</dbReference>
<sequence>MVFPTLFLLGFQESFMCRTYLLCAFSLAALLIVQPSISNWPVGEAFFTPQPQPLQLGPDGWDCVLCTAITGIVSQLSQMHRIPARDALALFCGFFRSVESALCRTASLILIEGALKLIDEGRSADKVCQAISYCVKEECHIFPPDNNKSVTLHEMRKAYNLENIRPLGACKLVPGLCQLWRSGSERDKDGDGFSTYPTRRGTDWKGRDCDDNDPNVYPGKNSTDATRDENCNGIYGVDPATGKTYEELWCANSSPMGVIGVGDSATAHFTVPVAYVSVFDISSEALASFVPMIDNELDWPMLSSLTGFRSTSGYFPNFEGPMVSVYGKLLERNRCNHRDYQNIGHNGAASGNLLDFLKQVVRNRNESVKPAYVFFSMIGNDVCIPPPNFFTPEHYYQSVSDAVKEADNFLPRGSYVIIVPIADARLVIESVVDRIHPIGKLNNDVTYGNLYDYLNCLKASPCWGWLNSNPAVRNEAWRNASAMNAMIPRIVNESANLKNIKVFALTDPVSWALENFDGPLWRLVDPVDGFHPSQIATALIGERIFAQLQSLGILTPENPFNADIQRRFGDQGGY</sequence>
<dbReference type="GO" id="GO:0009104">
    <property type="term" value="P:lipopolysaccharide catabolic process"/>
    <property type="evidence" value="ECO:0007669"/>
    <property type="project" value="TreeGrafter"/>
</dbReference>
<dbReference type="PROSITE" id="PS50015">
    <property type="entry name" value="SAP_B"/>
    <property type="match status" value="1"/>
</dbReference>
<evidence type="ECO:0000256" key="1">
    <source>
        <dbReference type="ARBA" id="ARBA00023157"/>
    </source>
</evidence>
<dbReference type="InterPro" id="IPR048593">
    <property type="entry name" value="AOAH_Saposin_N"/>
</dbReference>
<reference evidence="4" key="1">
    <citation type="journal article" date="2012" name="Proc. Natl. Acad. Sci. U.S.A.">
        <title>Antigenic diversity is generated by distinct evolutionary mechanisms in African trypanosome species.</title>
        <authorList>
            <person name="Jackson A.P."/>
            <person name="Berry A."/>
            <person name="Aslett M."/>
            <person name="Allison H.C."/>
            <person name="Burton P."/>
            <person name="Vavrova-Anderson J."/>
            <person name="Brown R."/>
            <person name="Browne H."/>
            <person name="Corton N."/>
            <person name="Hauser H."/>
            <person name="Gamble J."/>
            <person name="Gilderthorp R."/>
            <person name="Marcello L."/>
            <person name="McQuillan J."/>
            <person name="Otto T.D."/>
            <person name="Quail M.A."/>
            <person name="Sanders M.J."/>
            <person name="van Tonder A."/>
            <person name="Ginger M.L."/>
            <person name="Field M.C."/>
            <person name="Barry J.D."/>
            <person name="Hertz-Fowler C."/>
            <person name="Berriman M."/>
        </authorList>
    </citation>
    <scope>NUCLEOTIDE SEQUENCE</scope>
    <source>
        <strain evidence="4">IL3000</strain>
    </source>
</reference>
<feature type="region of interest" description="Disordered" evidence="2">
    <location>
        <begin position="204"/>
        <end position="223"/>
    </location>
</feature>
<dbReference type="GO" id="GO:0005509">
    <property type="term" value="F:calcium ion binding"/>
    <property type="evidence" value="ECO:0007669"/>
    <property type="project" value="TreeGrafter"/>
</dbReference>